<dbReference type="AlphaFoldDB" id="A0A8S3T5L4"/>
<organism evidence="4 5">
    <name type="scientific">Mytilus edulis</name>
    <name type="common">Blue mussel</name>
    <dbReference type="NCBI Taxonomy" id="6550"/>
    <lineage>
        <taxon>Eukaryota</taxon>
        <taxon>Metazoa</taxon>
        <taxon>Spiralia</taxon>
        <taxon>Lophotrochozoa</taxon>
        <taxon>Mollusca</taxon>
        <taxon>Bivalvia</taxon>
        <taxon>Autobranchia</taxon>
        <taxon>Pteriomorphia</taxon>
        <taxon>Mytilida</taxon>
        <taxon>Mytiloidea</taxon>
        <taxon>Mytilidae</taxon>
        <taxon>Mytilinae</taxon>
        <taxon>Mytilus</taxon>
    </lineage>
</organism>
<dbReference type="Pfam" id="PF08277">
    <property type="entry name" value="PAN_3"/>
    <property type="match status" value="1"/>
</dbReference>
<evidence type="ECO:0000313" key="4">
    <source>
        <dbReference type="EMBL" id="CAG2226798.1"/>
    </source>
</evidence>
<feature type="compositionally biased region" description="Low complexity" evidence="1">
    <location>
        <begin position="228"/>
        <end position="241"/>
    </location>
</feature>
<sequence length="438" mass="49105">MCTNESVVEESTDGYKPVDSVLLRIMKHQNNCTCHVILQNSVTNYTIYFSKYNELSGSAPAQQNCGLAVDVKYVDTSDTTRSLQSINCAIGTGVRAIDLGGNELKFRSRIIPGDFTRGYCMQIFRNESINDCKMNDHLNKSGTDDDWIVTFGKQHTSLDECKQYCLQTKICVAVHYDSNYCFVYNRMTNTSHKDHSTYSQKDCGVDTKLQIKCYSPDPTNQASRGPTTEDNLSTTTETVTEPISNSPLTNSSTHSTMKEKKSTKDKNSDLYVYIGAGAGGLLMLLLIVCIIVCIRKRVTQTPLKESKNDSTKQFCKEDRDSDNDYGGLKDNVLYVSSEPQPNEILENGNYNTVDLEQTRKVNQDISFDGDYSTVDGTCSIIGSYSDGSPSKSKPVIKPKPKANSSLKEDQTKRQYIYLQWTIVTMNMPLLIKEEIQMM</sequence>
<reference evidence="4" key="1">
    <citation type="submission" date="2021-03" db="EMBL/GenBank/DDBJ databases">
        <authorList>
            <person name="Bekaert M."/>
        </authorList>
    </citation>
    <scope>NUCLEOTIDE SEQUENCE</scope>
</reference>
<dbReference type="InterPro" id="IPR006583">
    <property type="entry name" value="PAN-3_domain"/>
</dbReference>
<keyword evidence="2" id="KW-1133">Transmembrane helix</keyword>
<feature type="domain" description="Apple" evidence="3">
    <location>
        <begin position="132"/>
        <end position="203"/>
    </location>
</feature>
<dbReference type="Proteomes" id="UP000683360">
    <property type="component" value="Unassembled WGS sequence"/>
</dbReference>
<dbReference type="PROSITE" id="PS50948">
    <property type="entry name" value="PAN"/>
    <property type="match status" value="1"/>
</dbReference>
<feature type="region of interest" description="Disordered" evidence="1">
    <location>
        <begin position="385"/>
        <end position="408"/>
    </location>
</feature>
<evidence type="ECO:0000313" key="5">
    <source>
        <dbReference type="Proteomes" id="UP000683360"/>
    </source>
</evidence>
<evidence type="ECO:0000256" key="1">
    <source>
        <dbReference type="SAM" id="MobiDB-lite"/>
    </source>
</evidence>
<evidence type="ECO:0000259" key="3">
    <source>
        <dbReference type="PROSITE" id="PS50948"/>
    </source>
</evidence>
<dbReference type="OrthoDB" id="6144488at2759"/>
<feature type="compositionally biased region" description="Polar residues" evidence="1">
    <location>
        <begin position="217"/>
        <end position="226"/>
    </location>
</feature>
<feature type="compositionally biased region" description="Polar residues" evidence="1">
    <location>
        <begin position="242"/>
        <end position="255"/>
    </location>
</feature>
<name>A0A8S3T5L4_MYTED</name>
<keyword evidence="5" id="KW-1185">Reference proteome</keyword>
<evidence type="ECO:0000256" key="2">
    <source>
        <dbReference type="SAM" id="Phobius"/>
    </source>
</evidence>
<keyword evidence="2" id="KW-0812">Transmembrane</keyword>
<dbReference type="EMBL" id="CAJPWZ010001936">
    <property type="protein sequence ID" value="CAG2226798.1"/>
    <property type="molecule type" value="Genomic_DNA"/>
</dbReference>
<keyword evidence="2" id="KW-0472">Membrane</keyword>
<feature type="transmembrane region" description="Helical" evidence="2">
    <location>
        <begin position="270"/>
        <end position="294"/>
    </location>
</feature>
<protein>
    <recommendedName>
        <fullName evidence="3">Apple domain-containing protein</fullName>
    </recommendedName>
</protein>
<proteinExistence type="predicted"/>
<comment type="caution">
    <text evidence="4">The sequence shown here is derived from an EMBL/GenBank/DDBJ whole genome shotgun (WGS) entry which is preliminary data.</text>
</comment>
<gene>
    <name evidence="4" type="ORF">MEDL_39858</name>
</gene>
<accession>A0A8S3T5L4</accession>
<feature type="region of interest" description="Disordered" evidence="1">
    <location>
        <begin position="216"/>
        <end position="262"/>
    </location>
</feature>
<dbReference type="InterPro" id="IPR003609">
    <property type="entry name" value="Pan_app"/>
</dbReference>
<feature type="region of interest" description="Disordered" evidence="1">
    <location>
        <begin position="302"/>
        <end position="321"/>
    </location>
</feature>
<feature type="compositionally biased region" description="Basic and acidic residues" evidence="1">
    <location>
        <begin position="304"/>
        <end position="319"/>
    </location>
</feature>